<name>A0A3B1B4V2_9ZZZZ</name>
<evidence type="ECO:0000259" key="11">
    <source>
        <dbReference type="Pfam" id="PF02224"/>
    </source>
</evidence>
<comment type="catalytic activity">
    <reaction evidence="10">
        <text>CMP + ATP = CDP + ADP</text>
        <dbReference type="Rhea" id="RHEA:11600"/>
        <dbReference type="ChEBI" id="CHEBI:30616"/>
        <dbReference type="ChEBI" id="CHEBI:58069"/>
        <dbReference type="ChEBI" id="CHEBI:60377"/>
        <dbReference type="ChEBI" id="CHEBI:456216"/>
        <dbReference type="EC" id="2.7.4.25"/>
    </reaction>
</comment>
<dbReference type="PANTHER" id="PTHR21299">
    <property type="entry name" value="CYTIDYLATE KINASE/PANTOATE-BETA-ALANINE LIGASE"/>
    <property type="match status" value="1"/>
</dbReference>
<dbReference type="HAMAP" id="MF_00238">
    <property type="entry name" value="Cytidyl_kinase_type1"/>
    <property type="match status" value="1"/>
</dbReference>
<keyword evidence="8" id="KW-0067">ATP-binding</keyword>
<dbReference type="EC" id="2.7.4.25" evidence="3"/>
<dbReference type="AlphaFoldDB" id="A0A3B1B4V2"/>
<dbReference type="GO" id="GO:0015949">
    <property type="term" value="P:nucleobase-containing small molecule interconversion"/>
    <property type="evidence" value="ECO:0007669"/>
    <property type="project" value="TreeGrafter"/>
</dbReference>
<feature type="domain" description="Cytidylate kinase" evidence="11">
    <location>
        <begin position="12"/>
        <end position="225"/>
    </location>
</feature>
<dbReference type="NCBIfam" id="TIGR00017">
    <property type="entry name" value="cmk"/>
    <property type="match status" value="1"/>
</dbReference>
<dbReference type="InterPro" id="IPR011994">
    <property type="entry name" value="Cytidylate_kinase_dom"/>
</dbReference>
<sequence length="231" mass="24973">MAANNTANVPVITIDGPTASGKGTIARLLAQRLGWHILDSGALYRLVALAAEKHSITLDDVESLQPLAAHLDVEFVAGEEGEEMVVLLEGEDVTLELRTETCGNGASKVAALPAVRAALLERQRVFAQLPGLIADGRDMGTVVFPRAAVKIFLTASAEERAQRRYNQLKDKGLGVTMRSLLEEIAERDERDCNRTASPLVPAEDAVVLDTSDLGIDEVVDHLWNLCQVRLN</sequence>
<dbReference type="GO" id="GO:0036430">
    <property type="term" value="F:CMP kinase activity"/>
    <property type="evidence" value="ECO:0007669"/>
    <property type="project" value="RHEA"/>
</dbReference>
<evidence type="ECO:0000256" key="8">
    <source>
        <dbReference type="ARBA" id="ARBA00022840"/>
    </source>
</evidence>
<evidence type="ECO:0000256" key="4">
    <source>
        <dbReference type="ARBA" id="ARBA00022490"/>
    </source>
</evidence>
<dbReference type="SUPFAM" id="SSF52540">
    <property type="entry name" value="P-loop containing nucleoside triphosphate hydrolases"/>
    <property type="match status" value="1"/>
</dbReference>
<comment type="catalytic activity">
    <reaction evidence="9">
        <text>dCMP + ATP = dCDP + ADP</text>
        <dbReference type="Rhea" id="RHEA:25094"/>
        <dbReference type="ChEBI" id="CHEBI:30616"/>
        <dbReference type="ChEBI" id="CHEBI:57566"/>
        <dbReference type="ChEBI" id="CHEBI:58593"/>
        <dbReference type="ChEBI" id="CHEBI:456216"/>
        <dbReference type="EC" id="2.7.4.25"/>
    </reaction>
</comment>
<comment type="similarity">
    <text evidence="2">Belongs to the cytidylate kinase family. Type 1 subfamily.</text>
</comment>
<dbReference type="EMBL" id="UOFV01000248">
    <property type="protein sequence ID" value="VAX01305.1"/>
    <property type="molecule type" value="Genomic_DNA"/>
</dbReference>
<evidence type="ECO:0000256" key="5">
    <source>
        <dbReference type="ARBA" id="ARBA00022679"/>
    </source>
</evidence>
<evidence type="ECO:0000256" key="6">
    <source>
        <dbReference type="ARBA" id="ARBA00022741"/>
    </source>
</evidence>
<dbReference type="Pfam" id="PF02224">
    <property type="entry name" value="Cytidylate_kin"/>
    <property type="match status" value="1"/>
</dbReference>
<dbReference type="PANTHER" id="PTHR21299:SF2">
    <property type="entry name" value="CYTIDYLATE KINASE"/>
    <property type="match status" value="1"/>
</dbReference>
<dbReference type="CDD" id="cd02020">
    <property type="entry name" value="CMPK"/>
    <property type="match status" value="1"/>
</dbReference>
<dbReference type="Gene3D" id="3.40.50.300">
    <property type="entry name" value="P-loop containing nucleotide triphosphate hydrolases"/>
    <property type="match status" value="1"/>
</dbReference>
<keyword evidence="5 12" id="KW-0808">Transferase</keyword>
<evidence type="ECO:0000313" key="12">
    <source>
        <dbReference type="EMBL" id="VAX01305.1"/>
    </source>
</evidence>
<dbReference type="FunFam" id="3.40.50.300:FF:000262">
    <property type="entry name" value="Cytidylate kinase"/>
    <property type="match status" value="1"/>
</dbReference>
<dbReference type="GO" id="GO:0005829">
    <property type="term" value="C:cytosol"/>
    <property type="evidence" value="ECO:0007669"/>
    <property type="project" value="TreeGrafter"/>
</dbReference>
<gene>
    <name evidence="12" type="ORF">MNBD_GAMMA19-1362</name>
</gene>
<keyword evidence="6" id="KW-0547">Nucleotide-binding</keyword>
<comment type="subcellular location">
    <subcellularLocation>
        <location evidence="1">Cytoplasm</location>
    </subcellularLocation>
</comment>
<dbReference type="InterPro" id="IPR003136">
    <property type="entry name" value="Cytidylate_kin"/>
</dbReference>
<protein>
    <recommendedName>
        <fullName evidence="3">(d)CMP kinase</fullName>
        <ecNumber evidence="3">2.7.4.25</ecNumber>
    </recommendedName>
</protein>
<keyword evidence="7 12" id="KW-0418">Kinase</keyword>
<evidence type="ECO:0000256" key="10">
    <source>
        <dbReference type="ARBA" id="ARBA00048478"/>
    </source>
</evidence>
<proteinExistence type="inferred from homology"/>
<evidence type="ECO:0000256" key="9">
    <source>
        <dbReference type="ARBA" id="ARBA00047615"/>
    </source>
</evidence>
<keyword evidence="4" id="KW-0963">Cytoplasm</keyword>
<evidence type="ECO:0000256" key="7">
    <source>
        <dbReference type="ARBA" id="ARBA00022777"/>
    </source>
</evidence>
<dbReference type="GO" id="GO:0005524">
    <property type="term" value="F:ATP binding"/>
    <property type="evidence" value="ECO:0007669"/>
    <property type="project" value="UniProtKB-KW"/>
</dbReference>
<evidence type="ECO:0000256" key="2">
    <source>
        <dbReference type="ARBA" id="ARBA00009427"/>
    </source>
</evidence>
<evidence type="ECO:0000256" key="1">
    <source>
        <dbReference type="ARBA" id="ARBA00004496"/>
    </source>
</evidence>
<organism evidence="12">
    <name type="scientific">hydrothermal vent metagenome</name>
    <dbReference type="NCBI Taxonomy" id="652676"/>
    <lineage>
        <taxon>unclassified sequences</taxon>
        <taxon>metagenomes</taxon>
        <taxon>ecological metagenomes</taxon>
    </lineage>
</organism>
<accession>A0A3B1B4V2</accession>
<reference evidence="12" key="1">
    <citation type="submission" date="2018-06" db="EMBL/GenBank/DDBJ databases">
        <authorList>
            <person name="Zhirakovskaya E."/>
        </authorList>
    </citation>
    <scope>NUCLEOTIDE SEQUENCE</scope>
</reference>
<dbReference type="GO" id="GO:0036431">
    <property type="term" value="F:dCMP kinase activity"/>
    <property type="evidence" value="ECO:0007669"/>
    <property type="project" value="InterPro"/>
</dbReference>
<evidence type="ECO:0000256" key="3">
    <source>
        <dbReference type="ARBA" id="ARBA00012906"/>
    </source>
</evidence>
<dbReference type="InterPro" id="IPR027417">
    <property type="entry name" value="P-loop_NTPase"/>
</dbReference>